<keyword evidence="4" id="KW-1277">Toxin-antitoxin system</keyword>
<dbReference type="AlphaFoldDB" id="A0A291E3R0"/>
<evidence type="ECO:0000256" key="3">
    <source>
        <dbReference type="ARBA" id="ARBA00022491"/>
    </source>
</evidence>
<evidence type="ECO:0000313" key="12">
    <source>
        <dbReference type="Proteomes" id="UP000251197"/>
    </source>
</evidence>
<sequence>MEQFHAYENTGAGKKTYPYLINMQHPIADALKHALVIPVIERELLGAMPPEKICPIVTIEGRPCVAMTHMMAGIPLKELGASVADLTHYRDELCGAVDFMIQGY</sequence>
<evidence type="ECO:0000256" key="8">
    <source>
        <dbReference type="ARBA" id="ARBA00033135"/>
    </source>
</evidence>
<gene>
    <name evidence="10" type="primary">ccdB</name>
    <name evidence="9" type="ORF">CO704_22770</name>
    <name evidence="10" type="ORF">NCTC12120_02105</name>
</gene>
<evidence type="ECO:0000256" key="4">
    <source>
        <dbReference type="ARBA" id="ARBA00022649"/>
    </source>
</evidence>
<organism evidence="9 11">
    <name type="scientific">Cedecea neteri</name>
    <dbReference type="NCBI Taxonomy" id="158822"/>
    <lineage>
        <taxon>Bacteria</taxon>
        <taxon>Pseudomonadati</taxon>
        <taxon>Pseudomonadota</taxon>
        <taxon>Gammaproteobacteria</taxon>
        <taxon>Enterobacterales</taxon>
        <taxon>Enterobacteriaceae</taxon>
        <taxon>Cedecea</taxon>
    </lineage>
</organism>
<protein>
    <recommendedName>
        <fullName evidence="2">Toxin CcdB</fullName>
    </recommendedName>
    <alternativeName>
        <fullName evidence="8">Cytotoxic protein CcdB</fullName>
    </alternativeName>
    <alternativeName>
        <fullName evidence="7">Protein LetD</fullName>
    </alternativeName>
</protein>
<evidence type="ECO:0000256" key="5">
    <source>
        <dbReference type="ARBA" id="ARBA00023015"/>
    </source>
</evidence>
<comment type="similarity">
    <text evidence="1">Belongs to the CcdB toxin family.</text>
</comment>
<dbReference type="GO" id="GO:0006276">
    <property type="term" value="P:plasmid maintenance"/>
    <property type="evidence" value="ECO:0007669"/>
    <property type="project" value="InterPro"/>
</dbReference>
<evidence type="ECO:0000313" key="11">
    <source>
        <dbReference type="Proteomes" id="UP000217979"/>
    </source>
</evidence>
<evidence type="ECO:0000313" key="9">
    <source>
        <dbReference type="EMBL" id="ATF94714.1"/>
    </source>
</evidence>
<dbReference type="Gene3D" id="2.30.30.110">
    <property type="match status" value="1"/>
</dbReference>
<evidence type="ECO:0000256" key="2">
    <source>
        <dbReference type="ARBA" id="ARBA00015075"/>
    </source>
</evidence>
<keyword evidence="6" id="KW-0804">Transcription</keyword>
<name>A0A291E3R0_9ENTR</name>
<dbReference type="EMBL" id="CP023525">
    <property type="protein sequence ID" value="ATF94714.1"/>
    <property type="molecule type" value="Genomic_DNA"/>
</dbReference>
<evidence type="ECO:0000313" key="10">
    <source>
        <dbReference type="EMBL" id="SQA98251.1"/>
    </source>
</evidence>
<reference evidence="10 12" key="2">
    <citation type="submission" date="2018-06" db="EMBL/GenBank/DDBJ databases">
        <authorList>
            <consortium name="Pathogen Informatics"/>
            <person name="Doyle S."/>
        </authorList>
    </citation>
    <scope>NUCLEOTIDE SEQUENCE [LARGE SCALE GENOMIC DNA]</scope>
    <source>
        <strain evidence="10 12">NCTC12120</strain>
    </source>
</reference>
<dbReference type="Proteomes" id="UP000217979">
    <property type="component" value="Chromosome"/>
</dbReference>
<evidence type="ECO:0000256" key="7">
    <source>
        <dbReference type="ARBA" id="ARBA00029628"/>
    </source>
</evidence>
<dbReference type="Proteomes" id="UP000251197">
    <property type="component" value="Unassembled WGS sequence"/>
</dbReference>
<proteinExistence type="inferred from homology"/>
<dbReference type="RefSeq" id="WP_045780956.1">
    <property type="nucleotide sequence ID" value="NZ_CP023525.1"/>
</dbReference>
<evidence type="ECO:0000256" key="1">
    <source>
        <dbReference type="ARBA" id="ARBA00005230"/>
    </source>
</evidence>
<dbReference type="EMBL" id="UAVU01000003">
    <property type="protein sequence ID" value="SQA98251.1"/>
    <property type="molecule type" value="Genomic_DNA"/>
</dbReference>
<dbReference type="InterPro" id="IPR011067">
    <property type="entry name" value="Plasmid_toxin/cell-grow_inhib"/>
</dbReference>
<dbReference type="GO" id="GO:0008657">
    <property type="term" value="F:DNA topoisomerase type II (double strand cut, ATP-hydrolyzing) inhibitor activity"/>
    <property type="evidence" value="ECO:0007669"/>
    <property type="project" value="InterPro"/>
</dbReference>
<accession>A0A291E3R0</accession>
<reference evidence="9 11" key="1">
    <citation type="submission" date="2017-09" db="EMBL/GenBank/DDBJ databases">
        <title>FDA dAtabase for Regulatory Grade micrObial Sequences (FDA-ARGOS): Supporting development and validation of Infectious Disease Dx tests.</title>
        <authorList>
            <person name="Minogue T."/>
            <person name="Wolcott M."/>
            <person name="Wasieloski L."/>
            <person name="Aguilar W."/>
            <person name="Moore D."/>
            <person name="Tallon L."/>
            <person name="Sadzewicz L."/>
            <person name="Ott S."/>
            <person name="Zhao X."/>
            <person name="Nagaraj S."/>
            <person name="Vavikolanu K."/>
            <person name="Aluvathingal J."/>
            <person name="Nadendla S."/>
            <person name="Sichtig H."/>
        </authorList>
    </citation>
    <scope>NUCLEOTIDE SEQUENCE [LARGE SCALE GENOMIC DNA]</scope>
    <source>
        <strain evidence="9 11">FDAARGOS_392</strain>
    </source>
</reference>
<dbReference type="InterPro" id="IPR002712">
    <property type="entry name" value="CcdB"/>
</dbReference>
<dbReference type="SUPFAM" id="SSF50118">
    <property type="entry name" value="Cell growth inhibitor/plasmid maintenance toxic component"/>
    <property type="match status" value="1"/>
</dbReference>
<keyword evidence="3" id="KW-0678">Repressor</keyword>
<keyword evidence="5" id="KW-0805">Transcription regulation</keyword>
<dbReference type="Pfam" id="PF01845">
    <property type="entry name" value="CcdB"/>
    <property type="match status" value="1"/>
</dbReference>
<evidence type="ECO:0000256" key="6">
    <source>
        <dbReference type="ARBA" id="ARBA00023163"/>
    </source>
</evidence>